<dbReference type="PATRIC" id="fig|1123360.3.peg.3072"/>
<name>S9QBN3_9RHOB</name>
<comment type="catalytic activity">
    <reaction evidence="4">
        <text>[thioredoxin]-disulfide + L-methionine + H2O = L-methionine (S)-S-oxide + [thioredoxin]-dithiol</text>
        <dbReference type="Rhea" id="RHEA:19993"/>
        <dbReference type="Rhea" id="RHEA-COMP:10698"/>
        <dbReference type="Rhea" id="RHEA-COMP:10700"/>
        <dbReference type="ChEBI" id="CHEBI:15377"/>
        <dbReference type="ChEBI" id="CHEBI:29950"/>
        <dbReference type="ChEBI" id="CHEBI:50058"/>
        <dbReference type="ChEBI" id="CHEBI:57844"/>
        <dbReference type="ChEBI" id="CHEBI:58772"/>
        <dbReference type="EC" id="1.8.4.11"/>
    </reaction>
</comment>
<evidence type="ECO:0000256" key="2">
    <source>
        <dbReference type="ARBA" id="ARBA00023002"/>
    </source>
</evidence>
<evidence type="ECO:0000256" key="1">
    <source>
        <dbReference type="ARBA" id="ARBA00012502"/>
    </source>
</evidence>
<dbReference type="Proteomes" id="UP000015351">
    <property type="component" value="Unassembled WGS sequence"/>
</dbReference>
<accession>S9QBN3</accession>
<dbReference type="PANTHER" id="PTHR43774">
    <property type="entry name" value="PEPTIDE METHIONINE SULFOXIDE REDUCTASE"/>
    <property type="match status" value="1"/>
</dbReference>
<proteinExistence type="predicted"/>
<keyword evidence="7" id="KW-1185">Reference proteome</keyword>
<protein>
    <recommendedName>
        <fullName evidence="1">peptide-methionine (S)-S-oxide reductase</fullName>
        <ecNumber evidence="1">1.8.4.11</ecNumber>
    </recommendedName>
</protein>
<dbReference type="InterPro" id="IPR036509">
    <property type="entry name" value="Met_Sox_Rdtase_MsrA_sf"/>
</dbReference>
<evidence type="ECO:0000256" key="3">
    <source>
        <dbReference type="ARBA" id="ARBA00047806"/>
    </source>
</evidence>
<dbReference type="RefSeq" id="WP_021102448.1">
    <property type="nucleotide sequence ID" value="NZ_KE557314.1"/>
</dbReference>
<dbReference type="eggNOG" id="COG0225">
    <property type="taxonomic scope" value="Bacteria"/>
</dbReference>
<evidence type="ECO:0000313" key="6">
    <source>
        <dbReference type="EMBL" id="EPX77377.1"/>
    </source>
</evidence>
<evidence type="ECO:0000259" key="5">
    <source>
        <dbReference type="Pfam" id="PF01625"/>
    </source>
</evidence>
<evidence type="ECO:0000313" key="7">
    <source>
        <dbReference type="Proteomes" id="UP000015351"/>
    </source>
</evidence>
<comment type="caution">
    <text evidence="6">The sequence shown here is derived from an EMBL/GenBank/DDBJ whole genome shotgun (WGS) entry which is preliminary data.</text>
</comment>
<feature type="domain" description="Peptide methionine sulphoxide reductase MsrA" evidence="5">
    <location>
        <begin position="6"/>
        <end position="141"/>
    </location>
</feature>
<dbReference type="AlphaFoldDB" id="S9QBN3"/>
<dbReference type="HOGENOM" id="CLU_031040_10_0_5"/>
<dbReference type="GO" id="GO:0008113">
    <property type="term" value="F:peptide-methionine (S)-S-oxide reductase activity"/>
    <property type="evidence" value="ECO:0007669"/>
    <property type="project" value="UniProtKB-EC"/>
</dbReference>
<organism evidence="6 7">
    <name type="scientific">Litoreibacter arenae DSM 19593</name>
    <dbReference type="NCBI Taxonomy" id="1123360"/>
    <lineage>
        <taxon>Bacteria</taxon>
        <taxon>Pseudomonadati</taxon>
        <taxon>Pseudomonadota</taxon>
        <taxon>Alphaproteobacteria</taxon>
        <taxon>Rhodobacterales</taxon>
        <taxon>Roseobacteraceae</taxon>
        <taxon>Litoreibacter</taxon>
    </lineage>
</organism>
<evidence type="ECO:0000256" key="4">
    <source>
        <dbReference type="ARBA" id="ARBA00048782"/>
    </source>
</evidence>
<keyword evidence="2 6" id="KW-0560">Oxidoreductase</keyword>
<reference evidence="7" key="1">
    <citation type="journal article" date="2013" name="Stand. Genomic Sci.">
        <title>Genome sequence of the Litoreibacter arenae type strain (DSM 19593(T)), a member of the Roseobacter clade isolated from sea sand.</title>
        <authorList>
            <person name="Riedel T."/>
            <person name="Fiebig A."/>
            <person name="Petersen J."/>
            <person name="Gronow S."/>
            <person name="Kyrpides N.C."/>
            <person name="Goker M."/>
            <person name="Klenk H.P."/>
        </authorList>
    </citation>
    <scope>NUCLEOTIDE SEQUENCE [LARGE SCALE GENOMIC DNA]</scope>
    <source>
        <strain evidence="7">DSM 19593</strain>
    </source>
</reference>
<dbReference type="Pfam" id="PF01625">
    <property type="entry name" value="PMSR"/>
    <property type="match status" value="1"/>
</dbReference>
<sequence length="160" mass="17688">MEPETIGFGGGCHWCTEAVFQSLRGVAHVDQGFIRADPPDDSLSEGVVVRFDPAIIPLSTLIEVHLRTHASTSAHSMRGKYRSAVYTTDAAQHAKVAAILADLQSQFDRPLVTKPLMLRGFEPSPDTYQDYYATHADAPFCTRYIDPKLSLIRQDFAAHV</sequence>
<gene>
    <name evidence="6" type="ORF">thalar_03099</name>
</gene>
<dbReference type="OrthoDB" id="4174719at2"/>
<dbReference type="EC" id="1.8.4.11" evidence="1"/>
<dbReference type="STRING" id="1123360.thalar_03099"/>
<dbReference type="SUPFAM" id="SSF55068">
    <property type="entry name" value="Peptide methionine sulfoxide reductase"/>
    <property type="match status" value="1"/>
</dbReference>
<dbReference type="EMBL" id="AONI01000015">
    <property type="protein sequence ID" value="EPX77377.1"/>
    <property type="molecule type" value="Genomic_DNA"/>
</dbReference>
<comment type="catalytic activity">
    <reaction evidence="3">
        <text>L-methionyl-[protein] + [thioredoxin]-disulfide + H2O = L-methionyl-(S)-S-oxide-[protein] + [thioredoxin]-dithiol</text>
        <dbReference type="Rhea" id="RHEA:14217"/>
        <dbReference type="Rhea" id="RHEA-COMP:10698"/>
        <dbReference type="Rhea" id="RHEA-COMP:10700"/>
        <dbReference type="Rhea" id="RHEA-COMP:12313"/>
        <dbReference type="Rhea" id="RHEA-COMP:12315"/>
        <dbReference type="ChEBI" id="CHEBI:15377"/>
        <dbReference type="ChEBI" id="CHEBI:16044"/>
        <dbReference type="ChEBI" id="CHEBI:29950"/>
        <dbReference type="ChEBI" id="CHEBI:44120"/>
        <dbReference type="ChEBI" id="CHEBI:50058"/>
        <dbReference type="EC" id="1.8.4.11"/>
    </reaction>
</comment>
<dbReference type="InterPro" id="IPR002569">
    <property type="entry name" value="Met_Sox_Rdtase_MsrA_dom"/>
</dbReference>
<dbReference type="Gene3D" id="3.30.1060.10">
    <property type="entry name" value="Peptide methionine sulphoxide reductase MsrA"/>
    <property type="match status" value="1"/>
</dbReference>
<dbReference type="PANTHER" id="PTHR43774:SF1">
    <property type="entry name" value="PEPTIDE METHIONINE SULFOXIDE REDUCTASE MSRA 2"/>
    <property type="match status" value="1"/>
</dbReference>
<dbReference type="GO" id="GO:0033744">
    <property type="term" value="F:L-methionine:thioredoxin-disulfide S-oxidoreductase activity"/>
    <property type="evidence" value="ECO:0007669"/>
    <property type="project" value="RHEA"/>
</dbReference>